<dbReference type="eggNOG" id="COG1653">
    <property type="taxonomic scope" value="Bacteria"/>
</dbReference>
<dbReference type="Proteomes" id="UP000029033">
    <property type="component" value="Unassembled WGS sequence"/>
</dbReference>
<dbReference type="RefSeq" id="WP_033517138.1">
    <property type="nucleotide sequence ID" value="NZ_CAUPKV010000013.1"/>
</dbReference>
<evidence type="ECO:0000256" key="1">
    <source>
        <dbReference type="ARBA" id="ARBA00022475"/>
    </source>
</evidence>
<organism evidence="7 8">
    <name type="scientific">Bifidobacterium scardovii</name>
    <dbReference type="NCBI Taxonomy" id="158787"/>
    <lineage>
        <taxon>Bacteria</taxon>
        <taxon>Bacillati</taxon>
        <taxon>Actinomycetota</taxon>
        <taxon>Actinomycetes</taxon>
        <taxon>Bifidobacteriales</taxon>
        <taxon>Bifidobacteriaceae</taxon>
        <taxon>Bifidobacterium</taxon>
    </lineage>
</organism>
<dbReference type="EMBL" id="JGZO01000002">
    <property type="protein sequence ID" value="KFI95513.1"/>
    <property type="molecule type" value="Genomic_DNA"/>
</dbReference>
<proteinExistence type="predicted"/>
<comment type="caution">
    <text evidence="7">The sequence shown here is derived from an EMBL/GenBank/DDBJ whole genome shotgun (WGS) entry which is preliminary data.</text>
</comment>
<reference evidence="7 8" key="1">
    <citation type="submission" date="2014-03" db="EMBL/GenBank/DDBJ databases">
        <title>Genomics of Bifidobacteria.</title>
        <authorList>
            <person name="Ventura M."/>
            <person name="Milani C."/>
            <person name="Lugli G.A."/>
        </authorList>
    </citation>
    <scope>NUCLEOTIDE SEQUENCE [LARGE SCALE GENOMIC DNA]</scope>
    <source>
        <strain evidence="7 8">LMG 21589</strain>
    </source>
</reference>
<keyword evidence="1" id="KW-1003">Cell membrane</keyword>
<dbReference type="Pfam" id="PF01547">
    <property type="entry name" value="SBP_bac_1"/>
    <property type="match status" value="1"/>
</dbReference>
<dbReference type="InterPro" id="IPR050490">
    <property type="entry name" value="Bact_solute-bd_prot1"/>
</dbReference>
<evidence type="ECO:0000256" key="6">
    <source>
        <dbReference type="SAM" id="SignalP"/>
    </source>
</evidence>
<evidence type="ECO:0000256" key="5">
    <source>
        <dbReference type="ARBA" id="ARBA00023288"/>
    </source>
</evidence>
<dbReference type="AlphaFoldDB" id="A0A087DJ13"/>
<keyword evidence="8" id="KW-1185">Reference proteome</keyword>
<feature type="chain" id="PRO_5039595751" evidence="6">
    <location>
        <begin position="25"/>
        <end position="419"/>
    </location>
</feature>
<keyword evidence="4" id="KW-0564">Palmitate</keyword>
<keyword evidence="2 6" id="KW-0732">Signal</keyword>
<dbReference type="PANTHER" id="PTHR43649">
    <property type="entry name" value="ARABINOSE-BINDING PROTEIN-RELATED"/>
    <property type="match status" value="1"/>
</dbReference>
<accession>A0A087DJ13</accession>
<name>A0A087DJ13_9BIFI</name>
<feature type="signal peptide" evidence="6">
    <location>
        <begin position="1"/>
        <end position="24"/>
    </location>
</feature>
<evidence type="ECO:0000313" key="7">
    <source>
        <dbReference type="EMBL" id="KFI95513.1"/>
    </source>
</evidence>
<sequence>MRVTKHTVRMVAAFAAVATMLPLAACGSGSETTSDGKVKLSWYTNENATLMDPVVKEFEKENPDIALDFTSTPTTSEYISTLQTRLVGNQAPDVFVITSENINQLVANGYAMDLSDEPFIDNLADANKAFLSRNGKVYGVSVASWAQGLAYNKDLLAKVGVSEPPQTWDEFLEVSKKLKDAGITPFLEAMSDSTMSLEALLGSKYSITGDKEGLRKVFDGSSTFEKELTPVISEWYKQYSEGLVTKDTVGMSGQDIETQFYNGQLAMMLSGSWAVPTLKDSGINFGMSLFPAYKNGQRMGIGSENGGYTIYSKLTGKKLEAAKKLLTFLTSKTALKIDNEQKGDIVNTKNYTAKVDPAFDDIYKNGIQKGNLYLAVNQFTKGSDVFGPQLVSLLQQLIQGQISVEDVGKNMDAKLASLS</sequence>
<dbReference type="InterPro" id="IPR006059">
    <property type="entry name" value="SBP"/>
</dbReference>
<evidence type="ECO:0000313" key="8">
    <source>
        <dbReference type="Proteomes" id="UP000029033"/>
    </source>
</evidence>
<keyword evidence="3" id="KW-0472">Membrane</keyword>
<dbReference type="Gene3D" id="3.40.190.10">
    <property type="entry name" value="Periplasmic binding protein-like II"/>
    <property type="match status" value="2"/>
</dbReference>
<dbReference type="SUPFAM" id="SSF53850">
    <property type="entry name" value="Periplasmic binding protein-like II"/>
    <property type="match status" value="1"/>
</dbReference>
<evidence type="ECO:0000256" key="2">
    <source>
        <dbReference type="ARBA" id="ARBA00022729"/>
    </source>
</evidence>
<dbReference type="PANTHER" id="PTHR43649:SF33">
    <property type="entry name" value="POLYGALACTURONAN_RHAMNOGALACTURONAN-BINDING PROTEIN YTCQ"/>
    <property type="match status" value="1"/>
</dbReference>
<dbReference type="STRING" id="158787.BSCA_0544"/>
<protein>
    <submittedName>
        <fullName evidence="7">Family 1 extracellular solute-binding protein</fullName>
    </submittedName>
</protein>
<keyword evidence="5" id="KW-0449">Lipoprotein</keyword>
<evidence type="ECO:0000256" key="4">
    <source>
        <dbReference type="ARBA" id="ARBA00023139"/>
    </source>
</evidence>
<dbReference type="CDD" id="cd13585">
    <property type="entry name" value="PBP2_TMBP_like"/>
    <property type="match status" value="1"/>
</dbReference>
<dbReference type="GeneID" id="85166688"/>
<evidence type="ECO:0000256" key="3">
    <source>
        <dbReference type="ARBA" id="ARBA00023136"/>
    </source>
</evidence>
<gene>
    <name evidence="7" type="ORF">BSCA_0544</name>
</gene>